<dbReference type="PANTHER" id="PTHR10502:SF102">
    <property type="entry name" value="ANNEXIN B11"/>
    <property type="match status" value="1"/>
</dbReference>
<dbReference type="InterPro" id="IPR001464">
    <property type="entry name" value="Annexin"/>
</dbReference>
<gene>
    <name evidence="6" type="ORF">NA57DRAFT_51418</name>
</gene>
<dbReference type="GO" id="GO:0005737">
    <property type="term" value="C:cytoplasm"/>
    <property type="evidence" value="ECO:0007669"/>
    <property type="project" value="TreeGrafter"/>
</dbReference>
<keyword evidence="7" id="KW-1185">Reference proteome</keyword>
<feature type="compositionally biased region" description="Low complexity" evidence="5">
    <location>
        <begin position="64"/>
        <end position="93"/>
    </location>
</feature>
<evidence type="ECO:0000313" key="6">
    <source>
        <dbReference type="EMBL" id="KAF2104600.1"/>
    </source>
</evidence>
<dbReference type="GO" id="GO:0005886">
    <property type="term" value="C:plasma membrane"/>
    <property type="evidence" value="ECO:0007669"/>
    <property type="project" value="TreeGrafter"/>
</dbReference>
<dbReference type="SUPFAM" id="SSF47874">
    <property type="entry name" value="Annexin"/>
    <property type="match status" value="1"/>
</dbReference>
<dbReference type="InterPro" id="IPR037104">
    <property type="entry name" value="Annexin_sf"/>
</dbReference>
<dbReference type="Pfam" id="PF00191">
    <property type="entry name" value="Annexin"/>
    <property type="match status" value="3"/>
</dbReference>
<keyword evidence="4" id="KW-0106">Calcium</keyword>
<feature type="compositionally biased region" description="Low complexity" evidence="5">
    <location>
        <begin position="127"/>
        <end position="146"/>
    </location>
</feature>
<sequence length="521" mass="58008">MSYYQQPGGYAPPPSHSPQPGYYPPANQPPPQSHSPYQMYNQQQPPYPPQQQQWGQPPPGQGQYGQQPPYNQPPQQQWGQQPPQQPPQQHWGQQPPPNQQWGHAPPPQGNYTHSPAPPVQQPGGWGAPPAGGQYQQPPHQGQHGAQVRPPKSTFGHLKSGVQALTAELKQPHGAGHFGEPTAPRGADPNSDAIRIHKAIAGLGTDDRELVLTLAAVGNPSQMAYLRQTYDRMFAHEHTVGGGRKDFLKAIEGDVSGDYGELCTTLARTQAESDAYFVNKAINRPGTSEDLLNDVLLGRTNYDIYQMKQSYRQIYGKDMIAAVGGDLSMKTKDLFMLILDDRRPRPEENAPCIPQEIERDAAELKSAMRSSFGSKDTNAVMNILGKRSNGQIRAINQKYNSMYGNLEKDIKKKFSGHMEDAMLLMLKRGIDPIKAEADQLEHSMKGIGTNEAVLTNRVVNVHWDKPHADQVKMAYKQLHHKSLIDRIRGETSGWYEKLLVELMYPGVLENPGAERDYKKRGQ</sequence>
<proteinExistence type="inferred from homology"/>
<protein>
    <recommendedName>
        <fullName evidence="4">Annexin</fullName>
    </recommendedName>
</protein>
<dbReference type="Proteomes" id="UP000799772">
    <property type="component" value="Unassembled WGS sequence"/>
</dbReference>
<dbReference type="SMART" id="SM00335">
    <property type="entry name" value="ANX"/>
    <property type="match status" value="4"/>
</dbReference>
<evidence type="ECO:0000313" key="7">
    <source>
        <dbReference type="Proteomes" id="UP000799772"/>
    </source>
</evidence>
<name>A0A9P4IN65_9PEZI</name>
<dbReference type="EMBL" id="ML978121">
    <property type="protein sequence ID" value="KAF2104600.1"/>
    <property type="molecule type" value="Genomic_DNA"/>
</dbReference>
<dbReference type="GO" id="GO:0005544">
    <property type="term" value="F:calcium-dependent phospholipid binding"/>
    <property type="evidence" value="ECO:0007669"/>
    <property type="project" value="UniProtKB-KW"/>
</dbReference>
<dbReference type="GO" id="GO:0001786">
    <property type="term" value="F:phosphatidylserine binding"/>
    <property type="evidence" value="ECO:0007669"/>
    <property type="project" value="TreeGrafter"/>
</dbReference>
<dbReference type="GO" id="GO:0005509">
    <property type="term" value="F:calcium ion binding"/>
    <property type="evidence" value="ECO:0007669"/>
    <property type="project" value="InterPro"/>
</dbReference>
<accession>A0A9P4IN65</accession>
<evidence type="ECO:0000256" key="3">
    <source>
        <dbReference type="ARBA" id="ARBA00023216"/>
    </source>
</evidence>
<feature type="compositionally biased region" description="Pro residues" evidence="5">
    <location>
        <begin position="10"/>
        <end position="33"/>
    </location>
</feature>
<dbReference type="InterPro" id="IPR018502">
    <property type="entry name" value="Annexin_repeat"/>
</dbReference>
<reference evidence="6" key="1">
    <citation type="journal article" date="2020" name="Stud. Mycol.">
        <title>101 Dothideomycetes genomes: a test case for predicting lifestyles and emergence of pathogens.</title>
        <authorList>
            <person name="Haridas S."/>
            <person name="Albert R."/>
            <person name="Binder M."/>
            <person name="Bloem J."/>
            <person name="Labutti K."/>
            <person name="Salamov A."/>
            <person name="Andreopoulos B."/>
            <person name="Baker S."/>
            <person name="Barry K."/>
            <person name="Bills G."/>
            <person name="Bluhm B."/>
            <person name="Cannon C."/>
            <person name="Castanera R."/>
            <person name="Culley D."/>
            <person name="Daum C."/>
            <person name="Ezra D."/>
            <person name="Gonzalez J."/>
            <person name="Henrissat B."/>
            <person name="Kuo A."/>
            <person name="Liang C."/>
            <person name="Lipzen A."/>
            <person name="Lutzoni F."/>
            <person name="Magnuson J."/>
            <person name="Mondo S."/>
            <person name="Nolan M."/>
            <person name="Ohm R."/>
            <person name="Pangilinan J."/>
            <person name="Park H.-J."/>
            <person name="Ramirez L."/>
            <person name="Alfaro M."/>
            <person name="Sun H."/>
            <person name="Tritt A."/>
            <person name="Yoshinaga Y."/>
            <person name="Zwiers L.-H."/>
            <person name="Turgeon B."/>
            <person name="Goodwin S."/>
            <person name="Spatafora J."/>
            <person name="Crous P."/>
            <person name="Grigoriev I."/>
        </authorList>
    </citation>
    <scope>NUCLEOTIDE SEQUENCE</scope>
    <source>
        <strain evidence="6">CBS 133067</strain>
    </source>
</reference>
<keyword evidence="2 4" id="KW-0677">Repeat</keyword>
<dbReference type="PROSITE" id="PS51897">
    <property type="entry name" value="ANNEXIN_2"/>
    <property type="match status" value="4"/>
</dbReference>
<dbReference type="InterPro" id="IPR018252">
    <property type="entry name" value="Annexin_repeat_CS"/>
</dbReference>
<keyword evidence="4" id="KW-0111">Calcium/phospholipid-binding</keyword>
<dbReference type="GO" id="GO:0012506">
    <property type="term" value="C:vesicle membrane"/>
    <property type="evidence" value="ECO:0007669"/>
    <property type="project" value="TreeGrafter"/>
</dbReference>
<comment type="domain">
    <text evidence="4">A pair of annexin repeats may form one binding site for calcium and phospholipid.</text>
</comment>
<dbReference type="AlphaFoldDB" id="A0A9P4IN65"/>
<organism evidence="6 7">
    <name type="scientific">Rhizodiscina lignyota</name>
    <dbReference type="NCBI Taxonomy" id="1504668"/>
    <lineage>
        <taxon>Eukaryota</taxon>
        <taxon>Fungi</taxon>
        <taxon>Dikarya</taxon>
        <taxon>Ascomycota</taxon>
        <taxon>Pezizomycotina</taxon>
        <taxon>Dothideomycetes</taxon>
        <taxon>Pleosporomycetidae</taxon>
        <taxon>Aulographales</taxon>
        <taxon>Rhizodiscinaceae</taxon>
        <taxon>Rhizodiscina</taxon>
    </lineage>
</organism>
<evidence type="ECO:0000256" key="2">
    <source>
        <dbReference type="ARBA" id="ARBA00022737"/>
    </source>
</evidence>
<feature type="compositionally biased region" description="Pro residues" evidence="5">
    <location>
        <begin position="94"/>
        <end position="108"/>
    </location>
</feature>
<comment type="caution">
    <text evidence="6">The sequence shown here is derived from an EMBL/GenBank/DDBJ whole genome shotgun (WGS) entry which is preliminary data.</text>
</comment>
<evidence type="ECO:0000256" key="1">
    <source>
        <dbReference type="ARBA" id="ARBA00007831"/>
    </source>
</evidence>
<dbReference type="Gene3D" id="1.10.220.10">
    <property type="entry name" value="Annexin"/>
    <property type="match status" value="4"/>
</dbReference>
<dbReference type="PRINTS" id="PR00196">
    <property type="entry name" value="ANNEXIN"/>
</dbReference>
<evidence type="ECO:0000256" key="5">
    <source>
        <dbReference type="SAM" id="MobiDB-lite"/>
    </source>
</evidence>
<feature type="compositionally biased region" description="Low complexity" evidence="5">
    <location>
        <begin position="34"/>
        <end position="55"/>
    </location>
</feature>
<dbReference type="GO" id="GO:0005634">
    <property type="term" value="C:nucleus"/>
    <property type="evidence" value="ECO:0007669"/>
    <property type="project" value="TreeGrafter"/>
</dbReference>
<dbReference type="PANTHER" id="PTHR10502">
    <property type="entry name" value="ANNEXIN"/>
    <property type="match status" value="1"/>
</dbReference>
<keyword evidence="3 4" id="KW-0041">Annexin</keyword>
<dbReference type="PROSITE" id="PS00223">
    <property type="entry name" value="ANNEXIN_1"/>
    <property type="match status" value="1"/>
</dbReference>
<dbReference type="OrthoDB" id="37886at2759"/>
<evidence type="ECO:0000256" key="4">
    <source>
        <dbReference type="RuleBase" id="RU003540"/>
    </source>
</evidence>
<comment type="similarity">
    <text evidence="1 4">Belongs to the annexin family.</text>
</comment>
<feature type="region of interest" description="Disordered" evidence="5">
    <location>
        <begin position="1"/>
        <end position="156"/>
    </location>
</feature>